<dbReference type="Proteomes" id="UP000821866">
    <property type="component" value="Unassembled WGS sequence"/>
</dbReference>
<evidence type="ECO:0000313" key="2">
    <source>
        <dbReference type="Proteomes" id="UP000821866"/>
    </source>
</evidence>
<comment type="caution">
    <text evidence="1">The sequence shown here is derived from an EMBL/GenBank/DDBJ whole genome shotgun (WGS) entry which is preliminary data.</text>
</comment>
<reference evidence="1" key="2">
    <citation type="submission" date="2021-09" db="EMBL/GenBank/DDBJ databases">
        <authorList>
            <person name="Jia N."/>
            <person name="Wang J."/>
            <person name="Shi W."/>
            <person name="Du L."/>
            <person name="Sun Y."/>
            <person name="Zhan W."/>
            <person name="Jiang J."/>
            <person name="Wang Q."/>
            <person name="Zhang B."/>
            <person name="Ji P."/>
            <person name="Sakyi L.B."/>
            <person name="Cui X."/>
            <person name="Yuan T."/>
            <person name="Jiang B."/>
            <person name="Yang W."/>
            <person name="Lam T.T.-Y."/>
            <person name="Chang Q."/>
            <person name="Ding S."/>
            <person name="Wang X."/>
            <person name="Zhu J."/>
            <person name="Ruan X."/>
            <person name="Zhao L."/>
            <person name="Wei J."/>
            <person name="Que T."/>
            <person name="Du C."/>
            <person name="Cheng J."/>
            <person name="Dai P."/>
            <person name="Han X."/>
            <person name="Huang E."/>
            <person name="Gao Y."/>
            <person name="Liu J."/>
            <person name="Shao H."/>
            <person name="Ye R."/>
            <person name="Li L."/>
            <person name="Wei W."/>
            <person name="Wang X."/>
            <person name="Wang C."/>
            <person name="Huo Q."/>
            <person name="Li W."/>
            <person name="Guo W."/>
            <person name="Chen H."/>
            <person name="Chen S."/>
            <person name="Zhou L."/>
            <person name="Zhou L."/>
            <person name="Ni X."/>
            <person name="Tian J."/>
            <person name="Zhou Y."/>
            <person name="Sheng Y."/>
            <person name="Liu T."/>
            <person name="Pan Y."/>
            <person name="Xia L."/>
            <person name="Li J."/>
            <person name="Zhao F."/>
            <person name="Cao W."/>
        </authorList>
    </citation>
    <scope>NUCLEOTIDE SEQUENCE</scope>
    <source>
        <strain evidence="1">Rmic-2018</strain>
        <tissue evidence="1">Larvae</tissue>
    </source>
</reference>
<evidence type="ECO:0000313" key="1">
    <source>
        <dbReference type="EMBL" id="KAH8026162.1"/>
    </source>
</evidence>
<reference evidence="1" key="1">
    <citation type="journal article" date="2020" name="Cell">
        <title>Large-Scale Comparative Analyses of Tick Genomes Elucidate Their Genetic Diversity and Vector Capacities.</title>
        <authorList>
            <consortium name="Tick Genome and Microbiome Consortium (TIGMIC)"/>
            <person name="Jia N."/>
            <person name="Wang J."/>
            <person name="Shi W."/>
            <person name="Du L."/>
            <person name="Sun Y."/>
            <person name="Zhan W."/>
            <person name="Jiang J.F."/>
            <person name="Wang Q."/>
            <person name="Zhang B."/>
            <person name="Ji P."/>
            <person name="Bell-Sakyi L."/>
            <person name="Cui X.M."/>
            <person name="Yuan T.T."/>
            <person name="Jiang B.G."/>
            <person name="Yang W.F."/>
            <person name="Lam T.T."/>
            <person name="Chang Q.C."/>
            <person name="Ding S.J."/>
            <person name="Wang X.J."/>
            <person name="Zhu J.G."/>
            <person name="Ruan X.D."/>
            <person name="Zhao L."/>
            <person name="Wei J.T."/>
            <person name="Ye R.Z."/>
            <person name="Que T.C."/>
            <person name="Du C.H."/>
            <person name="Zhou Y.H."/>
            <person name="Cheng J.X."/>
            <person name="Dai P.F."/>
            <person name="Guo W.B."/>
            <person name="Han X.H."/>
            <person name="Huang E.J."/>
            <person name="Li L.F."/>
            <person name="Wei W."/>
            <person name="Gao Y.C."/>
            <person name="Liu J.Z."/>
            <person name="Shao H.Z."/>
            <person name="Wang X."/>
            <person name="Wang C.C."/>
            <person name="Yang T.C."/>
            <person name="Huo Q.B."/>
            <person name="Li W."/>
            <person name="Chen H.Y."/>
            <person name="Chen S.E."/>
            <person name="Zhou L.G."/>
            <person name="Ni X.B."/>
            <person name="Tian J.H."/>
            <person name="Sheng Y."/>
            <person name="Liu T."/>
            <person name="Pan Y.S."/>
            <person name="Xia L.Y."/>
            <person name="Li J."/>
            <person name="Zhao F."/>
            <person name="Cao W.C."/>
        </authorList>
    </citation>
    <scope>NUCLEOTIDE SEQUENCE</scope>
    <source>
        <strain evidence="1">Rmic-2018</strain>
    </source>
</reference>
<gene>
    <name evidence="1" type="ORF">HPB51_016473</name>
</gene>
<keyword evidence="2" id="KW-1185">Reference proteome</keyword>
<organism evidence="1 2">
    <name type="scientific">Rhipicephalus microplus</name>
    <name type="common">Cattle tick</name>
    <name type="synonym">Boophilus microplus</name>
    <dbReference type="NCBI Taxonomy" id="6941"/>
    <lineage>
        <taxon>Eukaryota</taxon>
        <taxon>Metazoa</taxon>
        <taxon>Ecdysozoa</taxon>
        <taxon>Arthropoda</taxon>
        <taxon>Chelicerata</taxon>
        <taxon>Arachnida</taxon>
        <taxon>Acari</taxon>
        <taxon>Parasitiformes</taxon>
        <taxon>Ixodida</taxon>
        <taxon>Ixodoidea</taxon>
        <taxon>Ixodidae</taxon>
        <taxon>Rhipicephalinae</taxon>
        <taxon>Rhipicephalus</taxon>
        <taxon>Boophilus</taxon>
    </lineage>
</organism>
<dbReference type="EMBL" id="JABSTU010000007">
    <property type="protein sequence ID" value="KAH8026162.1"/>
    <property type="molecule type" value="Genomic_DNA"/>
</dbReference>
<protein>
    <submittedName>
        <fullName evidence="1">Uncharacterized protein</fullName>
    </submittedName>
</protein>
<accession>A0A9J6DWA8</accession>
<sequence length="239" mass="27055">MLYYRAFCVSKALFFSPSLIAKYSVNDFHSKAGAVAKEMVLSIRLAFSRRLSEWPHYNPNIIVVANWSSLDSAFRDFEYDERETGQIVSSDLPDMTQSFVANWQHSVLLNSTRQVIELSYAVRHLWLYSTSWGKRDFNLMPYTLSFPFFDSKLPTSVNFGGFGSEVVDALGSILVGTYRAYSGMQLLFISSCFLLCPGSHRGQENECDIFALHVPEFSQAFQCSQKAIGVNTSEHCQPL</sequence>
<dbReference type="AlphaFoldDB" id="A0A9J6DWA8"/>
<proteinExistence type="predicted"/>
<name>A0A9J6DWA8_RHIMP</name>
<dbReference type="SUPFAM" id="SSF55486">
    <property type="entry name" value="Metalloproteases ('zincins'), catalytic domain"/>
    <property type="match status" value="1"/>
</dbReference>